<dbReference type="EMBL" id="CP009048">
    <property type="protein sequence ID" value="AIL61105.1"/>
    <property type="molecule type" value="Genomic_DNA"/>
</dbReference>
<protein>
    <submittedName>
        <fullName evidence="1">Uncharacterized protein</fullName>
    </submittedName>
</protein>
<accession>A0A077F9E5</accession>
<name>A0A077F9E5_9PSED</name>
<dbReference type="HOGENOM" id="CLU_158639_0_0_6"/>
<dbReference type="AlphaFoldDB" id="A0A077F9E5"/>
<evidence type="ECO:0000313" key="2">
    <source>
        <dbReference type="Proteomes" id="UP000028931"/>
    </source>
</evidence>
<proteinExistence type="predicted"/>
<sequence length="97" mass="10610">MRIRGSMYRDWEDSQLESITHEETLESGSIIEVQARLSSAGDTQLFIGVYSSDGVAVIEIAYDSRPGETVTEALAWGVAKARGFVSLESTLRPQQSA</sequence>
<dbReference type="Proteomes" id="UP000028931">
    <property type="component" value="Chromosome"/>
</dbReference>
<evidence type="ECO:0000313" key="1">
    <source>
        <dbReference type="EMBL" id="AIL61105.1"/>
    </source>
</evidence>
<organism evidence="1 2">
    <name type="scientific">Pseudomonas alkylphenolica</name>
    <dbReference type="NCBI Taxonomy" id="237609"/>
    <lineage>
        <taxon>Bacteria</taxon>
        <taxon>Pseudomonadati</taxon>
        <taxon>Pseudomonadota</taxon>
        <taxon>Gammaproteobacteria</taxon>
        <taxon>Pseudomonadales</taxon>
        <taxon>Pseudomonadaceae</taxon>
        <taxon>Pseudomonas</taxon>
    </lineage>
</organism>
<dbReference type="KEGG" id="palk:PSAKL28_18810"/>
<gene>
    <name evidence="1" type="ORF">PSAKL28_18810</name>
</gene>
<reference evidence="1 2" key="1">
    <citation type="submission" date="2014-07" db="EMBL/GenBank/DDBJ databases">
        <authorList>
            <person name="Lee K."/>
            <person name="Lim J.Y."/>
            <person name="Hwang I."/>
        </authorList>
    </citation>
    <scope>NUCLEOTIDE SEQUENCE [LARGE SCALE GENOMIC DNA]</scope>
    <source>
        <strain evidence="1 2">KL28</strain>
    </source>
</reference>
<dbReference type="RefSeq" id="WP_038609456.1">
    <property type="nucleotide sequence ID" value="NZ_CP009048.1"/>
</dbReference>